<protein>
    <submittedName>
        <fullName evidence="1">Uncharacterized protein</fullName>
    </submittedName>
</protein>
<evidence type="ECO:0000313" key="2">
    <source>
        <dbReference type="Proteomes" id="UP000011747"/>
    </source>
</evidence>
<dbReference type="PATRIC" id="fig|665952.3.peg.740"/>
<reference evidence="1 2" key="1">
    <citation type="submission" date="2011-09" db="EMBL/GenBank/DDBJ databases">
        <title>The Genome Sequence of Bacillus smithii 7_3_47FAA.</title>
        <authorList>
            <consortium name="The Broad Institute Genome Sequencing Platform"/>
            <person name="Earl A."/>
            <person name="Ward D."/>
            <person name="Feldgarden M."/>
            <person name="Gevers D."/>
            <person name="Daigneault M."/>
            <person name="Strauss J."/>
            <person name="Allen-Vercoe E."/>
            <person name="Young S.K."/>
            <person name="Zeng Q."/>
            <person name="Gargeya S."/>
            <person name="Fitzgerald M."/>
            <person name="Haas B."/>
            <person name="Abouelleil A."/>
            <person name="Alvarado L."/>
            <person name="Arachchi H.M."/>
            <person name="Berlin A."/>
            <person name="Brown A."/>
            <person name="Chapman S.B."/>
            <person name="Chen Z."/>
            <person name="Dunbar C."/>
            <person name="Freedman E."/>
            <person name="Gearin G."/>
            <person name="Goldberg J."/>
            <person name="Griggs A."/>
            <person name="Gujja S."/>
            <person name="Heiman D."/>
            <person name="Howarth C."/>
            <person name="Larson L."/>
            <person name="Lui A."/>
            <person name="MacDonald P.J.P."/>
            <person name="Montmayeur A."/>
            <person name="Murphy C."/>
            <person name="Neiman D."/>
            <person name="Pearson M."/>
            <person name="Priest M."/>
            <person name="Roberts A."/>
            <person name="Saif S."/>
            <person name="Shea T."/>
            <person name="Shenoy N."/>
            <person name="Sisk P."/>
            <person name="Stolte C."/>
            <person name="Sykes S."/>
            <person name="Wortman J."/>
            <person name="Nusbaum C."/>
            <person name="Birren B."/>
        </authorList>
    </citation>
    <scope>NUCLEOTIDE SEQUENCE [LARGE SCALE GENOMIC DNA]</scope>
    <source>
        <strain evidence="1 2">7_3_47FAA</strain>
    </source>
</reference>
<keyword evidence="2" id="KW-1185">Reference proteome</keyword>
<dbReference type="EMBL" id="ACWF01000035">
    <property type="protein sequence ID" value="EHL79062.1"/>
    <property type="molecule type" value="Genomic_DNA"/>
</dbReference>
<dbReference type="AlphaFoldDB" id="G9QIF6"/>
<comment type="caution">
    <text evidence="1">The sequence shown here is derived from an EMBL/GenBank/DDBJ whole genome shotgun (WGS) entry which is preliminary data.</text>
</comment>
<dbReference type="RefSeq" id="WP_003353021.1">
    <property type="nucleotide sequence ID" value="NZ_JH414743.1"/>
</dbReference>
<name>G9QIF6_9BACI</name>
<proteinExistence type="predicted"/>
<dbReference type="Proteomes" id="UP000011747">
    <property type="component" value="Unassembled WGS sequence"/>
</dbReference>
<dbReference type="HOGENOM" id="CLU_117068_0_0_9"/>
<gene>
    <name evidence="1" type="ORF">HMPREF1015_02247</name>
</gene>
<accession>G9QIF6</accession>
<sequence>MSLFQMKTKPHGIERGGEFLRENYICIGWPGIGDLTHATKDTIRERLAKVYKYEGQQLSTYLGFVNTFVRTMQKGDYVLISENEYVHLGIIGPYKYVKEFDNDTDGKCHQRDVNWLVTVQKSELNAEVQELLRNRGTVTQFKHPIAKAELDKLLNKKNKIQSSVSIPKEKLSKALDIVYKAMESENEELRLKAATILLNYIK</sequence>
<evidence type="ECO:0000313" key="1">
    <source>
        <dbReference type="EMBL" id="EHL79062.1"/>
    </source>
</evidence>
<organism evidence="1 2">
    <name type="scientific">Bacillus smithii 7_3_47FAA</name>
    <dbReference type="NCBI Taxonomy" id="665952"/>
    <lineage>
        <taxon>Bacteria</taxon>
        <taxon>Bacillati</taxon>
        <taxon>Bacillota</taxon>
        <taxon>Bacilli</taxon>
        <taxon>Bacillales</taxon>
        <taxon>Bacillaceae</taxon>
        <taxon>Bacillus</taxon>
    </lineage>
</organism>